<evidence type="ECO:0000313" key="8">
    <source>
        <dbReference type="EMBL" id="KAH3897177.1"/>
    </source>
</evidence>
<proteinExistence type="predicted"/>
<dbReference type="Pfam" id="PF00658">
    <property type="entry name" value="MLLE"/>
    <property type="match status" value="1"/>
</dbReference>
<feature type="compositionally biased region" description="Polar residues" evidence="5">
    <location>
        <begin position="2105"/>
        <end position="2114"/>
    </location>
</feature>
<sequence length="2780" mass="303180">WAPELINQPARRLPSACQVVLQGKSRNLIIRELQRTNLDVNLAVNNLLSRDDEGEGDDDDSQDSYVPDDLISLLDGGMHPDHPSVIIDSDTMFSEDMFGYSSIRSRGSGTRSRLGERSDRDAAERERDSMFRIRDRRRLDASMLRDEALKSLERDKVEGFTADITKKLANPSVSPISLGEEPQFWVEKDGHCPRFSHIAAMHTELVAIGTGGQLFSWRWQDYEPFKHHENPNIHHPKTIALGLQHEKIVGLSACPVRASVFTESDRVATWVDDSLTYVAAKLEHPAQTFPEFLTDKIASLHTCSLYTCALLESGALYWWGAMPFGQRKKILERTRTKKKKSKCSSAQSDITTGSLVCLRTAPMYYAGAIAFTTVDGTPKVGQLLESAWSLNDTCRFKIRHPVLPDRERQADRDSSSDCKPDMPPPPSPASSTCSDHSGPVLVNRKRKKAPTPSKEIDKLKDEESWPLKNVVFVEDIKTVPVGKVLKVDGSYAAVRFPPIAKETGSGGEHGPGTSKEDPASLLQECRLLRKDELNVVKTTSASRLPDCFQKVPKKVTVVENGQILAVTVDCEGIHVVAKSGVRLSYVVYNLSSGKVERESVFPTEAQAFMGCRRSNITLHNPGEDSFVQLRDGNGALYPFARDCTEGIKDPMWLDLPPVRCLAMKTHFLRDILPSTQKNKAMLFVLAVEHQYLLPHILRCDTDRVRTCLNGLEQEGNQRLLGEVIQEHCDGNRNLLHTCVAMCIPTSNKDTDKPEVVVGPGPPSTVSYTSTLDVMNAVTSAVDALTAIQSNRNAASGLGVNTDTSSRGVSLREMMRRASSAARAVSGLDVRESDEGVTIPTLTWPPDPPPSYESAIRQDVDRPVLTRQSSIGPSATTAPPPEFSTVHIPPVRLDEKERLNQAQQILKLVSDSAALKPHLQDLLSAKNAEGCTPFMYAVKGRAYPAALTLLDAIKRVSSGSTGPEVEQPSMMSMLYPPGCSLDNSPLQVLCCNDTCSFTWTGAEHINQDIFECRTCGLMGSLCCCTECARVCHKGHDCKLKRTSPTAYCDCWERCKCKALIAGQQGPRLDLLNRLLVETDLVTLTNSRGENILLFLVQTVGRQVIEQRQYRPNRSCVTSALPKRKVPNNDLDIEMPDHDLEPPKFSRRALERILNDWPAVKAMLQCGVRQRRAGGPGQDVMYEEQLYLESQSGTARLDKFTHCLLVKCSIEMLDTLLTTLIREMKNENAPGRKVEAKNVARRFIRSVARIFVVLNVEMTPNSGKKKSPGVSTCQPLVKCKRVFQALINIAIEELCEVANSLIAPVRLGAARPTAPFSLVSANLEAIQGCEEIFSVEPLAPKSGVGEETGPKSVSYMTHSVPQRGIRDREGQEEREEDEILPADMDLENEPVGGYLLVNNEDHQSDTEDRQSEHSDHDHPPPGEQDDVAESDMDLDLLAESESDSESMQSNQDNISVQRSAVTMATAGSDAGLGSLAHFSDSGDSSNQEEEYESEGGDSEELEELATLDEQLERRANSGSQGQRMLQAPQVMQWAIRQREPPVARNPPAIPVTSTTASAGVGGSNLIYIDPSNLRRTTAVTTAVTTVTPEAPVTMATTCSQLARAFGIVVRQIADLLTMLQDYHALAPTLPRILDISDQEALDLQLYLEYQLKPTWDWLITIMDSTEAQLRFGSSLIHATDSASPSHPLHGVSQGPRGLPRDRTSRDEARILQVVDSRRRRIGAIGSDGNSARRDFLNYALSLMRSHNNEHSDSLPVIDIASLRHVAYVFDALIYYMRSGTDTDTDVLRDGISVISWQDHDENEAEDHDDDMQGPHMETDSMDGEEAGGKLGRKHPFFQRSDSTLYLGCPPPDPFQTPLVQALPLADQPHLLQPNSRREDMFGVAKQTIVPAVGVAGSGDHTADKLPLNLSLSSRASDPSLTTHPHTGDVSTASAAPEGQTTAPSSTGASVIVRPGGSDLTRPGDPPGPLFPRFFLPVYDPLIMSRGSTATEVSPSLSSAAGRFHTPMAPAMQPVEQFEPQQASVIVHSSSAVSSVVSSASSTSPAPASLTSQNLRSASSPIFNVSAATPGDLRTSAVNIPLTSVVSSSPSRAGSLVSQSPGMAALPPTTSRQQSANVIRHSPHKLEGAQSSAQSMDLSLSVSGAMPDLSVSIEAPLVSSGAPSIPMATSPVTPEAIDRPAPVFLPAHLPPGELGQEMSGMSPLLALQARTSGFTEYSVTGGSPGRSGDRLESQSFGSSGSLDHQSFGLLSQNELLLNRPASMTQNVGAMSDELPANFSRSVMGSLHQVETQSASLDLSAAGSHQASPSAVGLPTRAVVSPILSQFSVGVSGLTQPPGTAERMDLDGSLDLSKSAAAVSALQSVAVTSTDTGSVETPMDTVGANENVSNTVVVETSQTTSVPHRQGPSRPEMITHDALLGCWRLTLDLFGRVFCDDVGVEPGSVISELGGFPVKEGKFRREMEKIRNSQQKDLSIEVVRARNQLITQAFKQLNAYFNRRTNTSGPPLAVHRVKVTFTDEPGEGSGVARSFYTAIANAVLSQEKLPPLDNVMIGGKSLQYNVIQRLRTRERERERQRNSPSQRRSSRDRETRRNLSYDAAPFYMPSDPNASPGGNLEVPPDGSSDTMTQYRRQLGERLYPRVRNLQPSLAPKITGMLLELSPAQLIVMLTSEETLRQRVDEAVDICMAHNRSQDLRELNAEALLDLDIFNLSSSSAASKKKKVVMGTDRRSDVEEEEELEDSAPLFWQPGKRGVLQCEARQGVSREAKCLQERGQNHWSVFTAK</sequence>
<evidence type="ECO:0000256" key="1">
    <source>
        <dbReference type="ARBA" id="ARBA00022723"/>
    </source>
</evidence>
<evidence type="ECO:0000313" key="9">
    <source>
        <dbReference type="Proteomes" id="UP000828390"/>
    </source>
</evidence>
<feature type="compositionally biased region" description="Basic and acidic residues" evidence="5">
    <location>
        <begin position="1400"/>
        <end position="1418"/>
    </location>
</feature>
<organism evidence="8 9">
    <name type="scientific">Dreissena polymorpha</name>
    <name type="common">Zebra mussel</name>
    <name type="synonym">Mytilus polymorpha</name>
    <dbReference type="NCBI Taxonomy" id="45954"/>
    <lineage>
        <taxon>Eukaryota</taxon>
        <taxon>Metazoa</taxon>
        <taxon>Spiralia</taxon>
        <taxon>Lophotrochozoa</taxon>
        <taxon>Mollusca</taxon>
        <taxon>Bivalvia</taxon>
        <taxon>Autobranchia</taxon>
        <taxon>Heteroconchia</taxon>
        <taxon>Euheterodonta</taxon>
        <taxon>Imparidentia</taxon>
        <taxon>Neoheterodontei</taxon>
        <taxon>Myida</taxon>
        <taxon>Dreissenoidea</taxon>
        <taxon>Dreissenidae</taxon>
        <taxon>Dreissena</taxon>
    </lineage>
</organism>
<feature type="compositionally biased region" description="Basic and acidic residues" evidence="5">
    <location>
        <begin position="113"/>
        <end position="125"/>
    </location>
</feature>
<evidence type="ECO:0008006" key="10">
    <source>
        <dbReference type="Google" id="ProtNLM"/>
    </source>
</evidence>
<reference evidence="8" key="2">
    <citation type="submission" date="2020-11" db="EMBL/GenBank/DDBJ databases">
        <authorList>
            <person name="McCartney M.A."/>
            <person name="Auch B."/>
            <person name="Kono T."/>
            <person name="Mallez S."/>
            <person name="Becker A."/>
            <person name="Gohl D.M."/>
            <person name="Silverstein K.A.T."/>
            <person name="Koren S."/>
            <person name="Bechman K.B."/>
            <person name="Herman A."/>
            <person name="Abrahante J.E."/>
            <person name="Garbe J."/>
        </authorList>
    </citation>
    <scope>NUCLEOTIDE SEQUENCE</scope>
    <source>
        <strain evidence="8">Duluth1</strain>
        <tissue evidence="8">Whole animal</tissue>
    </source>
</reference>
<feature type="region of interest" description="Disordered" evidence="5">
    <location>
        <begin position="837"/>
        <end position="857"/>
    </location>
</feature>
<feature type="domain" description="PABC" evidence="7">
    <location>
        <begin position="2610"/>
        <end position="2687"/>
    </location>
</feature>
<dbReference type="Proteomes" id="UP000828390">
    <property type="component" value="Unassembled WGS sequence"/>
</dbReference>
<evidence type="ECO:0000256" key="2">
    <source>
        <dbReference type="ARBA" id="ARBA00022771"/>
    </source>
</evidence>
<feature type="compositionally biased region" description="Basic and acidic residues" evidence="5">
    <location>
        <begin position="2563"/>
        <end position="2573"/>
    </location>
</feature>
<reference evidence="8" key="1">
    <citation type="journal article" date="2019" name="bioRxiv">
        <title>The Genome of the Zebra Mussel, Dreissena polymorpha: A Resource for Invasive Species Research.</title>
        <authorList>
            <person name="McCartney M.A."/>
            <person name="Auch B."/>
            <person name="Kono T."/>
            <person name="Mallez S."/>
            <person name="Zhang Y."/>
            <person name="Obille A."/>
            <person name="Becker A."/>
            <person name="Abrahante J.E."/>
            <person name="Garbe J."/>
            <person name="Badalamenti J.P."/>
            <person name="Herman A."/>
            <person name="Mangelson H."/>
            <person name="Liachko I."/>
            <person name="Sullivan S."/>
            <person name="Sone E.D."/>
            <person name="Koren S."/>
            <person name="Silverstein K.A.T."/>
            <person name="Beckman K.B."/>
            <person name="Gohl D.M."/>
        </authorList>
    </citation>
    <scope>NUCLEOTIDE SEQUENCE</scope>
    <source>
        <strain evidence="8">Duluth1</strain>
        <tissue evidence="8">Whole animal</tissue>
    </source>
</reference>
<feature type="compositionally biased region" description="Acidic residues" evidence="5">
    <location>
        <begin position="1484"/>
        <end position="1499"/>
    </location>
</feature>
<feature type="region of interest" description="Disordered" evidence="5">
    <location>
        <begin position="405"/>
        <end position="458"/>
    </location>
</feature>
<dbReference type="InterPro" id="IPR047503">
    <property type="entry name" value="UBR-box_UBR5"/>
</dbReference>
<feature type="compositionally biased region" description="Basic and acidic residues" evidence="5">
    <location>
        <begin position="2581"/>
        <end position="2591"/>
    </location>
</feature>
<evidence type="ECO:0000256" key="3">
    <source>
        <dbReference type="ARBA" id="ARBA00022833"/>
    </source>
</evidence>
<feature type="region of interest" description="Disordered" evidence="5">
    <location>
        <begin position="1797"/>
        <end position="1826"/>
    </location>
</feature>
<dbReference type="GO" id="GO:0000209">
    <property type="term" value="P:protein polyubiquitination"/>
    <property type="evidence" value="ECO:0007669"/>
    <property type="project" value="TreeGrafter"/>
</dbReference>
<dbReference type="CDD" id="cd19675">
    <property type="entry name" value="UBR-box_UBR5"/>
    <property type="match status" value="1"/>
</dbReference>
<feature type="domain" description="UBR-type" evidence="6">
    <location>
        <begin position="992"/>
        <end position="1060"/>
    </location>
</feature>
<dbReference type="GO" id="GO:0005634">
    <property type="term" value="C:nucleus"/>
    <property type="evidence" value="ECO:0007669"/>
    <property type="project" value="TreeGrafter"/>
</dbReference>
<evidence type="ECO:0000259" key="7">
    <source>
        <dbReference type="PROSITE" id="PS51309"/>
    </source>
</evidence>
<keyword evidence="9" id="KW-1185">Reference proteome</keyword>
<keyword evidence="1" id="KW-0479">Metal-binding</keyword>
<name>A0A9D4NP24_DREPO</name>
<feature type="zinc finger region" description="UBR-type" evidence="4">
    <location>
        <begin position="992"/>
        <end position="1060"/>
    </location>
</feature>
<feature type="region of interest" description="Disordered" evidence="5">
    <location>
        <begin position="1400"/>
        <end position="1426"/>
    </location>
</feature>
<dbReference type="GO" id="GO:0008270">
    <property type="term" value="F:zinc ion binding"/>
    <property type="evidence" value="ECO:0007669"/>
    <property type="project" value="UniProtKB-KW"/>
</dbReference>
<dbReference type="SMART" id="SM00396">
    <property type="entry name" value="ZnF_UBR1"/>
    <property type="match status" value="1"/>
</dbReference>
<dbReference type="InterPro" id="IPR036053">
    <property type="entry name" value="PABP-dom"/>
</dbReference>
<dbReference type="PANTHER" id="PTHR46276:SF1">
    <property type="entry name" value="E3 UBIQUITIN-PROTEIN LIGASE UBR5"/>
    <property type="match status" value="1"/>
</dbReference>
<evidence type="ECO:0000256" key="4">
    <source>
        <dbReference type="PROSITE-ProRule" id="PRU00508"/>
    </source>
</evidence>
<feature type="region of interest" description="Disordered" evidence="5">
    <location>
        <begin position="1470"/>
        <end position="1499"/>
    </location>
</feature>
<dbReference type="Pfam" id="PF11547">
    <property type="entry name" value="E3_UbLigase_EDD"/>
    <property type="match status" value="1"/>
</dbReference>
<feature type="region of interest" description="Disordered" evidence="5">
    <location>
        <begin position="104"/>
        <end position="125"/>
    </location>
</feature>
<dbReference type="GO" id="GO:0043130">
    <property type="term" value="F:ubiquitin binding"/>
    <property type="evidence" value="ECO:0007669"/>
    <property type="project" value="InterPro"/>
</dbReference>
<dbReference type="InterPro" id="IPR009091">
    <property type="entry name" value="RCC1/BLIP-II"/>
</dbReference>
<feature type="region of interest" description="Disordered" evidence="5">
    <location>
        <begin position="2563"/>
        <end position="2623"/>
    </location>
</feature>
<dbReference type="SUPFAM" id="SSF50985">
    <property type="entry name" value="RCC1/BLIP-II"/>
    <property type="match status" value="1"/>
</dbReference>
<feature type="region of interest" description="Disordered" evidence="5">
    <location>
        <begin position="1338"/>
        <end position="1386"/>
    </location>
</feature>
<dbReference type="GO" id="GO:0034450">
    <property type="term" value="F:ubiquitin-ubiquitin ligase activity"/>
    <property type="evidence" value="ECO:0007669"/>
    <property type="project" value="TreeGrafter"/>
</dbReference>
<dbReference type="Gene3D" id="2.130.10.30">
    <property type="entry name" value="Regulator of chromosome condensation 1/beta-lactamase-inhibitor protein II"/>
    <property type="match status" value="1"/>
</dbReference>
<dbReference type="InterPro" id="IPR002004">
    <property type="entry name" value="PABP_HYD_C"/>
</dbReference>
<evidence type="ECO:0000259" key="6">
    <source>
        <dbReference type="PROSITE" id="PS51157"/>
    </source>
</evidence>
<feature type="compositionally biased region" description="Basic and acidic residues" evidence="5">
    <location>
        <begin position="405"/>
        <end position="420"/>
    </location>
</feature>
<feature type="region of interest" description="Disordered" evidence="5">
    <location>
        <begin position="2086"/>
        <end position="2114"/>
    </location>
</feature>
<dbReference type="PROSITE" id="PS51309">
    <property type="entry name" value="PABC"/>
    <property type="match status" value="1"/>
</dbReference>
<dbReference type="InterPro" id="IPR024725">
    <property type="entry name" value="UBR5_UBA"/>
</dbReference>
<feature type="compositionally biased region" description="Acidic residues" evidence="5">
    <location>
        <begin position="1370"/>
        <end position="1386"/>
    </location>
</feature>
<feature type="compositionally biased region" description="Polar residues" evidence="5">
    <location>
        <begin position="1913"/>
        <end position="1946"/>
    </location>
</feature>
<dbReference type="SMART" id="SM00517">
    <property type="entry name" value="PolyA"/>
    <property type="match status" value="1"/>
</dbReference>
<keyword evidence="2" id="KW-0863">Zinc-finger</keyword>
<feature type="region of interest" description="Disordered" evidence="5">
    <location>
        <begin position="2213"/>
        <end position="2236"/>
    </location>
</feature>
<feature type="compositionally biased region" description="Low complexity" evidence="5">
    <location>
        <begin position="2086"/>
        <end position="2095"/>
    </location>
</feature>
<dbReference type="GO" id="GO:0005737">
    <property type="term" value="C:cytoplasm"/>
    <property type="evidence" value="ECO:0007669"/>
    <property type="project" value="TreeGrafter"/>
</dbReference>
<dbReference type="PANTHER" id="PTHR46276">
    <property type="entry name" value="E3 UBIQUITIN-PROTEIN LIGASE UBR5"/>
    <property type="match status" value="1"/>
</dbReference>
<comment type="caution">
    <text evidence="8">The sequence shown here is derived from an EMBL/GenBank/DDBJ whole genome shotgun (WGS) entry which is preliminary data.</text>
</comment>
<dbReference type="PROSITE" id="PS51157">
    <property type="entry name" value="ZF_UBR"/>
    <property type="match status" value="1"/>
</dbReference>
<dbReference type="Gene3D" id="1.10.8.10">
    <property type="entry name" value="DNA helicase RuvA subunit, C-terminal domain"/>
    <property type="match status" value="1"/>
</dbReference>
<dbReference type="GO" id="GO:0003723">
    <property type="term" value="F:RNA binding"/>
    <property type="evidence" value="ECO:0007669"/>
    <property type="project" value="InterPro"/>
</dbReference>
<dbReference type="Gene3D" id="1.10.1900.10">
    <property type="entry name" value="c-terminal domain of poly(a) binding protein"/>
    <property type="match status" value="1"/>
</dbReference>
<gene>
    <name evidence="8" type="ORF">DPMN_021362</name>
</gene>
<accession>A0A9D4NP24</accession>
<feature type="region of interest" description="Disordered" evidence="5">
    <location>
        <begin position="1913"/>
        <end position="1963"/>
    </location>
</feature>
<dbReference type="GO" id="GO:0090263">
    <property type="term" value="P:positive regulation of canonical Wnt signaling pathway"/>
    <property type="evidence" value="ECO:0007669"/>
    <property type="project" value="TreeGrafter"/>
</dbReference>
<keyword evidence="3" id="KW-0862">Zinc</keyword>
<protein>
    <recommendedName>
        <fullName evidence="10">E3 ubiquitin-protein ligase UBR5</fullName>
    </recommendedName>
</protein>
<feature type="compositionally biased region" description="Acidic residues" evidence="5">
    <location>
        <begin position="1798"/>
        <end position="1807"/>
    </location>
</feature>
<dbReference type="EMBL" id="JAIWYP010000001">
    <property type="protein sequence ID" value="KAH3897177.1"/>
    <property type="molecule type" value="Genomic_DNA"/>
</dbReference>
<dbReference type="SUPFAM" id="SSF63570">
    <property type="entry name" value="PABC (PABP) domain"/>
    <property type="match status" value="1"/>
</dbReference>
<evidence type="ECO:0000256" key="5">
    <source>
        <dbReference type="SAM" id="MobiDB-lite"/>
    </source>
</evidence>
<feature type="region of interest" description="Disordered" evidence="5">
    <location>
        <begin position="1678"/>
        <end position="1703"/>
    </location>
</feature>
<dbReference type="InterPro" id="IPR003126">
    <property type="entry name" value="Znf_UBR"/>
</dbReference>
<feature type="non-terminal residue" evidence="8">
    <location>
        <position position="2780"/>
    </location>
</feature>
<dbReference type="Gene3D" id="3.90.1750.10">
    <property type="entry name" value="Hect, E3 ligase catalytic domains"/>
    <property type="match status" value="1"/>
</dbReference>